<feature type="domain" description="CBS" evidence="6">
    <location>
        <begin position="33"/>
        <end position="90"/>
    </location>
</feature>
<dbReference type="PROSITE" id="PS50903">
    <property type="entry name" value="RUBREDOXIN_LIKE"/>
    <property type="match status" value="1"/>
</dbReference>
<dbReference type="InterPro" id="IPR051257">
    <property type="entry name" value="Diverse_CBS-Domain"/>
</dbReference>
<name>A0A543IBB7_9ACTN</name>
<dbReference type="PANTHER" id="PTHR43080">
    <property type="entry name" value="CBS DOMAIN-CONTAINING PROTEIN CBSX3, MITOCHONDRIAL"/>
    <property type="match status" value="1"/>
</dbReference>
<reference evidence="7 8" key="1">
    <citation type="submission" date="2019-06" db="EMBL/GenBank/DDBJ databases">
        <title>Sequencing the genomes of 1000 actinobacteria strains.</title>
        <authorList>
            <person name="Klenk H.-P."/>
        </authorList>
    </citation>
    <scope>NUCLEOTIDE SEQUENCE [LARGE SCALE GENOMIC DNA]</scope>
    <source>
        <strain evidence="7 8">DSM 45043</strain>
    </source>
</reference>
<feature type="domain" description="CBS" evidence="6">
    <location>
        <begin position="91"/>
        <end position="146"/>
    </location>
</feature>
<dbReference type="InterPro" id="IPR048574">
    <property type="entry name" value="RUBY_RBDX"/>
</dbReference>
<evidence type="ECO:0000256" key="2">
    <source>
        <dbReference type="ARBA" id="ARBA00023122"/>
    </source>
</evidence>
<dbReference type="SMART" id="SM00116">
    <property type="entry name" value="CBS"/>
    <property type="match status" value="2"/>
</dbReference>
<dbReference type="Gene3D" id="2.20.28.10">
    <property type="match status" value="1"/>
</dbReference>
<comment type="caution">
    <text evidence="7">The sequence shown here is derived from an EMBL/GenBank/DDBJ whole genome shotgun (WGS) entry which is preliminary data.</text>
</comment>
<dbReference type="EMBL" id="VFPO01000001">
    <property type="protein sequence ID" value="TQM67885.1"/>
    <property type="molecule type" value="Genomic_DNA"/>
</dbReference>
<dbReference type="PROSITE" id="PS51371">
    <property type="entry name" value="CBS"/>
    <property type="match status" value="2"/>
</dbReference>
<dbReference type="Proteomes" id="UP000316706">
    <property type="component" value="Unassembled WGS sequence"/>
</dbReference>
<evidence type="ECO:0000313" key="7">
    <source>
        <dbReference type="EMBL" id="TQM67885.1"/>
    </source>
</evidence>
<dbReference type="InterPro" id="IPR024934">
    <property type="entry name" value="Rubredoxin-like_dom"/>
</dbReference>
<dbReference type="AlphaFoldDB" id="A0A543IBB7"/>
<protein>
    <submittedName>
        <fullName evidence="7">CBS domain protein</fullName>
    </submittedName>
</protein>
<organism evidence="7 8">
    <name type="scientific">Actinomadura hallensis</name>
    <dbReference type="NCBI Taxonomy" id="337895"/>
    <lineage>
        <taxon>Bacteria</taxon>
        <taxon>Bacillati</taxon>
        <taxon>Actinomycetota</taxon>
        <taxon>Actinomycetes</taxon>
        <taxon>Streptosporangiales</taxon>
        <taxon>Thermomonosporaceae</taxon>
        <taxon>Actinomadura</taxon>
    </lineage>
</organism>
<proteinExistence type="predicted"/>
<keyword evidence="2 3" id="KW-0129">CBS domain</keyword>
<feature type="compositionally biased region" description="Low complexity" evidence="4">
    <location>
        <begin position="1"/>
        <end position="11"/>
    </location>
</feature>
<feature type="domain" description="Rubredoxin-like" evidence="5">
    <location>
        <begin position="141"/>
        <end position="176"/>
    </location>
</feature>
<dbReference type="Gene3D" id="3.10.580.10">
    <property type="entry name" value="CBS-domain"/>
    <property type="match status" value="2"/>
</dbReference>
<evidence type="ECO:0000259" key="6">
    <source>
        <dbReference type="PROSITE" id="PS51371"/>
    </source>
</evidence>
<feature type="region of interest" description="Disordered" evidence="4">
    <location>
        <begin position="1"/>
        <end position="23"/>
    </location>
</feature>
<dbReference type="InterPro" id="IPR046342">
    <property type="entry name" value="CBS_dom_sf"/>
</dbReference>
<evidence type="ECO:0000256" key="1">
    <source>
        <dbReference type="ARBA" id="ARBA00001965"/>
    </source>
</evidence>
<dbReference type="Pfam" id="PF00571">
    <property type="entry name" value="CBS"/>
    <property type="match status" value="2"/>
</dbReference>
<accession>A0A543IBB7</accession>
<dbReference type="PANTHER" id="PTHR43080:SF26">
    <property type="entry name" value="REGULATORY PROTEIN"/>
    <property type="match status" value="1"/>
</dbReference>
<evidence type="ECO:0000256" key="3">
    <source>
        <dbReference type="PROSITE-ProRule" id="PRU00703"/>
    </source>
</evidence>
<evidence type="ECO:0000313" key="8">
    <source>
        <dbReference type="Proteomes" id="UP000316706"/>
    </source>
</evidence>
<dbReference type="CDD" id="cd04586">
    <property type="entry name" value="CBS_pair_BON_assoc"/>
    <property type="match status" value="1"/>
</dbReference>
<dbReference type="GO" id="GO:0005506">
    <property type="term" value="F:iron ion binding"/>
    <property type="evidence" value="ECO:0007669"/>
    <property type="project" value="InterPro"/>
</dbReference>
<dbReference type="SUPFAM" id="SSF54631">
    <property type="entry name" value="CBS-domain pair"/>
    <property type="match status" value="1"/>
</dbReference>
<evidence type="ECO:0000256" key="4">
    <source>
        <dbReference type="SAM" id="MobiDB-lite"/>
    </source>
</evidence>
<gene>
    <name evidence="7" type="ORF">FHX41_1508</name>
</gene>
<dbReference type="InterPro" id="IPR000644">
    <property type="entry name" value="CBS_dom"/>
</dbReference>
<comment type="cofactor">
    <cofactor evidence="1">
        <name>Fe(3+)</name>
        <dbReference type="ChEBI" id="CHEBI:29034"/>
    </cofactor>
</comment>
<sequence length="182" mass="19233">METAAAAGVTAARREAVGAPTGKGSTVKVKEIMTSPVITVSEDTPVTDVAAKLRRNRISAVPVVDDSGAVVGLISEHDLLARKGGAAREVMTREVITASQETDVDEVRHLLVERRIRRVPVVDGGRLVGIVSRGDVVALLIVEWACQVCGQTERGPDAPPARCPTCNAPRENFVLQEPPPGT</sequence>
<dbReference type="SUPFAM" id="SSF57802">
    <property type="entry name" value="Rubredoxin-like"/>
    <property type="match status" value="1"/>
</dbReference>
<keyword evidence="8" id="KW-1185">Reference proteome</keyword>
<dbReference type="Pfam" id="PF21349">
    <property type="entry name" value="RUBY_RBDX"/>
    <property type="match status" value="1"/>
</dbReference>
<evidence type="ECO:0000259" key="5">
    <source>
        <dbReference type="PROSITE" id="PS50903"/>
    </source>
</evidence>